<gene>
    <name evidence="2" type="ORF">ACFQPB_15925</name>
</gene>
<protein>
    <submittedName>
        <fullName evidence="2">Uncharacterized protein</fullName>
    </submittedName>
</protein>
<sequence>MFATEKNRPTSHFARNQQSGASRAQDNSLWAPLVDNIGNPDTARLIVDLFEQHPSLKQQNPAVFLRAQHTLTQQVKVQAKPAAVSTGYTLGKAAASLFNGLLSIVAATGQGLSVVAQLLMQWVQDKKVQIEARRNASDKSSSAIPAVVVSTTGAVAQEEVVSAWPEIHPALSTDDAQAMRH</sequence>
<feature type="compositionally biased region" description="Polar residues" evidence="1">
    <location>
        <begin position="13"/>
        <end position="25"/>
    </location>
</feature>
<organism evidence="2 3">
    <name type="scientific">Hydrogenophaga atypica</name>
    <dbReference type="NCBI Taxonomy" id="249409"/>
    <lineage>
        <taxon>Bacteria</taxon>
        <taxon>Pseudomonadati</taxon>
        <taxon>Pseudomonadota</taxon>
        <taxon>Betaproteobacteria</taxon>
        <taxon>Burkholderiales</taxon>
        <taxon>Comamonadaceae</taxon>
        <taxon>Hydrogenophaga</taxon>
    </lineage>
</organism>
<dbReference type="EMBL" id="JBHTCA010000014">
    <property type="protein sequence ID" value="MFC7410354.1"/>
    <property type="molecule type" value="Genomic_DNA"/>
</dbReference>
<name>A0ABW2QMM2_9BURK</name>
<evidence type="ECO:0000313" key="3">
    <source>
        <dbReference type="Proteomes" id="UP001596501"/>
    </source>
</evidence>
<evidence type="ECO:0000256" key="1">
    <source>
        <dbReference type="SAM" id="MobiDB-lite"/>
    </source>
</evidence>
<dbReference type="Proteomes" id="UP001596501">
    <property type="component" value="Unassembled WGS sequence"/>
</dbReference>
<evidence type="ECO:0000313" key="2">
    <source>
        <dbReference type="EMBL" id="MFC7410354.1"/>
    </source>
</evidence>
<reference evidence="3" key="1">
    <citation type="journal article" date="2019" name="Int. J. Syst. Evol. Microbiol.">
        <title>The Global Catalogue of Microorganisms (GCM) 10K type strain sequencing project: providing services to taxonomists for standard genome sequencing and annotation.</title>
        <authorList>
            <consortium name="The Broad Institute Genomics Platform"/>
            <consortium name="The Broad Institute Genome Sequencing Center for Infectious Disease"/>
            <person name="Wu L."/>
            <person name="Ma J."/>
        </authorList>
    </citation>
    <scope>NUCLEOTIDE SEQUENCE [LARGE SCALE GENOMIC DNA]</scope>
    <source>
        <strain evidence="3">CGMCC 1.12371</strain>
    </source>
</reference>
<accession>A0ABW2QMM2</accession>
<proteinExistence type="predicted"/>
<keyword evidence="3" id="KW-1185">Reference proteome</keyword>
<feature type="region of interest" description="Disordered" evidence="1">
    <location>
        <begin position="1"/>
        <end position="25"/>
    </location>
</feature>
<dbReference type="RefSeq" id="WP_382225295.1">
    <property type="nucleotide sequence ID" value="NZ_JBHTCA010000014.1"/>
</dbReference>
<comment type="caution">
    <text evidence="2">The sequence shown here is derived from an EMBL/GenBank/DDBJ whole genome shotgun (WGS) entry which is preliminary data.</text>
</comment>